<evidence type="ECO:0000259" key="1">
    <source>
        <dbReference type="Pfam" id="PF13966"/>
    </source>
</evidence>
<reference evidence="2" key="1">
    <citation type="journal article" date="2022" name="Front. Genet.">
        <title>Chromosome-Scale Assembly of the Dendrobium nobile Genome Provides Insights Into the Molecular Mechanism of the Biosynthesis of the Medicinal Active Ingredient of Dendrobium.</title>
        <authorList>
            <person name="Xu Q."/>
            <person name="Niu S.-C."/>
            <person name="Li K.-L."/>
            <person name="Zheng P.-J."/>
            <person name="Zhang X.-J."/>
            <person name="Jia Y."/>
            <person name="Liu Y."/>
            <person name="Niu Y.-X."/>
            <person name="Yu L.-H."/>
            <person name="Chen D.-F."/>
            <person name="Zhang G.-Q."/>
        </authorList>
    </citation>
    <scope>NUCLEOTIDE SEQUENCE</scope>
    <source>
        <tissue evidence="2">Leaf</tissue>
    </source>
</reference>
<organism evidence="2 3">
    <name type="scientific">Dendrobium nobile</name>
    <name type="common">Orchid</name>
    <dbReference type="NCBI Taxonomy" id="94219"/>
    <lineage>
        <taxon>Eukaryota</taxon>
        <taxon>Viridiplantae</taxon>
        <taxon>Streptophyta</taxon>
        <taxon>Embryophyta</taxon>
        <taxon>Tracheophyta</taxon>
        <taxon>Spermatophyta</taxon>
        <taxon>Magnoliopsida</taxon>
        <taxon>Liliopsida</taxon>
        <taxon>Asparagales</taxon>
        <taxon>Orchidaceae</taxon>
        <taxon>Epidendroideae</taxon>
        <taxon>Malaxideae</taxon>
        <taxon>Dendrobiinae</taxon>
        <taxon>Dendrobium</taxon>
    </lineage>
</organism>
<evidence type="ECO:0000313" key="3">
    <source>
        <dbReference type="Proteomes" id="UP000829196"/>
    </source>
</evidence>
<dbReference type="Pfam" id="PF13966">
    <property type="entry name" value="zf-RVT"/>
    <property type="match status" value="1"/>
</dbReference>
<gene>
    <name evidence="2" type="ORF">KFK09_025746</name>
</gene>
<dbReference type="EMBL" id="JAGYWB010000018">
    <property type="protein sequence ID" value="KAI0491486.1"/>
    <property type="molecule type" value="Genomic_DNA"/>
</dbReference>
<comment type="caution">
    <text evidence="2">The sequence shown here is derived from an EMBL/GenBank/DDBJ whole genome shotgun (WGS) entry which is preliminary data.</text>
</comment>
<dbReference type="OrthoDB" id="1937542at2759"/>
<dbReference type="InterPro" id="IPR026960">
    <property type="entry name" value="RVT-Znf"/>
</dbReference>
<feature type="domain" description="Reverse transcriptase zinc-binding" evidence="1">
    <location>
        <begin position="65"/>
        <end position="142"/>
    </location>
</feature>
<protein>
    <recommendedName>
        <fullName evidence="1">Reverse transcriptase zinc-binding domain-containing protein</fullName>
    </recommendedName>
</protein>
<dbReference type="Proteomes" id="UP000829196">
    <property type="component" value="Unassembled WGS sequence"/>
</dbReference>
<dbReference type="AlphaFoldDB" id="A0A8T3A4S3"/>
<keyword evidence="3" id="KW-1185">Reference proteome</keyword>
<name>A0A8T3A4S3_DENNO</name>
<proteinExistence type="predicted"/>
<accession>A0A8T3A4S3</accession>
<sequence length="229" mass="26574">MPLSDSAGTSCCHSARLAEWINDSGWALLDTVSSVLRKLIMETPISMDSSNILWKILEKPTFKYFYLEYFALNDYFHAHALVWHRKHSPRFSVYSWMAIMGGLKTIDELLRRNIHILDTCCFFCRAYSETVNHLMFQCDYSFKVLTRFIPAFSCFYLRPNIAQTFNFVGNLGVNRNLKCAYLLSLNAIVYHLWVERNSRRFNNVAICAVSIAKKYSENSKSQNVGLEGW</sequence>
<evidence type="ECO:0000313" key="2">
    <source>
        <dbReference type="EMBL" id="KAI0491486.1"/>
    </source>
</evidence>